<keyword evidence="2" id="KW-0472">Membrane</keyword>
<keyword evidence="2" id="KW-0812">Transmembrane</keyword>
<keyword evidence="2" id="KW-1133">Transmembrane helix</keyword>
<feature type="compositionally biased region" description="Basic and acidic residues" evidence="1">
    <location>
        <begin position="141"/>
        <end position="158"/>
    </location>
</feature>
<evidence type="ECO:0000313" key="3">
    <source>
        <dbReference type="EMBL" id="GHF46617.1"/>
    </source>
</evidence>
<organism evidence="3 4">
    <name type="scientific">Amycolatopsis bartoniae</name>
    <dbReference type="NCBI Taxonomy" id="941986"/>
    <lineage>
        <taxon>Bacteria</taxon>
        <taxon>Bacillati</taxon>
        <taxon>Actinomycetota</taxon>
        <taxon>Actinomycetes</taxon>
        <taxon>Pseudonocardiales</taxon>
        <taxon>Pseudonocardiaceae</taxon>
        <taxon>Amycolatopsis</taxon>
    </lineage>
</organism>
<evidence type="ECO:0000256" key="2">
    <source>
        <dbReference type="SAM" id="Phobius"/>
    </source>
</evidence>
<evidence type="ECO:0000313" key="4">
    <source>
        <dbReference type="Proteomes" id="UP000658656"/>
    </source>
</evidence>
<comment type="caution">
    <text evidence="3">The sequence shown here is derived from an EMBL/GenBank/DDBJ whole genome shotgun (WGS) entry which is preliminary data.</text>
</comment>
<feature type="transmembrane region" description="Helical" evidence="2">
    <location>
        <begin position="101"/>
        <end position="120"/>
    </location>
</feature>
<keyword evidence="4" id="KW-1185">Reference proteome</keyword>
<dbReference type="Proteomes" id="UP000658656">
    <property type="component" value="Unassembled WGS sequence"/>
</dbReference>
<name>A0A8H9ISG1_9PSEU</name>
<evidence type="ECO:0000256" key="1">
    <source>
        <dbReference type="SAM" id="MobiDB-lite"/>
    </source>
</evidence>
<accession>A0A8H9ISG1</accession>
<dbReference type="EMBL" id="BNAV01000002">
    <property type="protein sequence ID" value="GHF46617.1"/>
    <property type="molecule type" value="Genomic_DNA"/>
</dbReference>
<feature type="transmembrane region" description="Helical" evidence="2">
    <location>
        <begin position="53"/>
        <end position="72"/>
    </location>
</feature>
<reference evidence="3" key="1">
    <citation type="journal article" date="2014" name="Int. J. Syst. Evol. Microbiol.">
        <title>Complete genome sequence of Corynebacterium casei LMG S-19264T (=DSM 44701T), isolated from a smear-ripened cheese.</title>
        <authorList>
            <consortium name="US DOE Joint Genome Institute (JGI-PGF)"/>
            <person name="Walter F."/>
            <person name="Albersmeier A."/>
            <person name="Kalinowski J."/>
            <person name="Ruckert C."/>
        </authorList>
    </citation>
    <scope>NUCLEOTIDE SEQUENCE</scope>
    <source>
        <strain evidence="3">CGMCC 4.7679</strain>
    </source>
</reference>
<reference evidence="3" key="2">
    <citation type="submission" date="2020-09" db="EMBL/GenBank/DDBJ databases">
        <authorList>
            <person name="Sun Q."/>
            <person name="Zhou Y."/>
        </authorList>
    </citation>
    <scope>NUCLEOTIDE SEQUENCE</scope>
    <source>
        <strain evidence="3">CGMCC 4.7679</strain>
    </source>
</reference>
<gene>
    <name evidence="3" type="ORF">GCM10017566_19680</name>
</gene>
<dbReference type="RefSeq" id="WP_183176513.1">
    <property type="nucleotide sequence ID" value="NZ_BNAV01000002.1"/>
</dbReference>
<protein>
    <submittedName>
        <fullName evidence="3">Membrane protein</fullName>
    </submittedName>
</protein>
<sequence length="158" mass="16279">MSIKDKIAPAPREVRLAGLATALPGLGLLVFGVLVLVASGTSDVPRNNVLAEAAFYVVFALAVLGCAAGLAMGQTWARTPGLVVGLITVGVGWYLTGPSGLPGPGVPVILVGVAILVLLFRQPSRAWALGQRPDETEEEAAERGGLEGRAARRERGDS</sequence>
<proteinExistence type="predicted"/>
<feature type="transmembrane region" description="Helical" evidence="2">
    <location>
        <begin position="16"/>
        <end position="41"/>
    </location>
</feature>
<feature type="transmembrane region" description="Helical" evidence="2">
    <location>
        <begin position="79"/>
        <end position="95"/>
    </location>
</feature>
<dbReference type="AlphaFoldDB" id="A0A8H9ISG1"/>
<feature type="region of interest" description="Disordered" evidence="1">
    <location>
        <begin position="130"/>
        <end position="158"/>
    </location>
</feature>